<reference evidence="2" key="1">
    <citation type="submission" date="2015-10" db="EMBL/GenBank/DDBJ databases">
        <authorList>
            <person name="Luecker S."/>
            <person name="Luecker S."/>
        </authorList>
    </citation>
    <scope>NUCLEOTIDE SEQUENCE [LARGE SCALE GENOMIC DNA]</scope>
</reference>
<dbReference type="AlphaFoldDB" id="A0A0S4LF02"/>
<gene>
    <name evidence="1" type="ORF">COMA2_210005</name>
</gene>
<evidence type="ECO:0000313" key="1">
    <source>
        <dbReference type="EMBL" id="CUS36183.1"/>
    </source>
</evidence>
<organism evidence="1 2">
    <name type="scientific">Candidatus Nitrospira nitrificans</name>
    <dbReference type="NCBI Taxonomy" id="1742973"/>
    <lineage>
        <taxon>Bacteria</taxon>
        <taxon>Pseudomonadati</taxon>
        <taxon>Nitrospirota</taxon>
        <taxon>Nitrospiria</taxon>
        <taxon>Nitrospirales</taxon>
        <taxon>Nitrospiraceae</taxon>
        <taxon>Nitrospira</taxon>
    </lineage>
</organism>
<dbReference type="STRING" id="1742973.COMA2_210005"/>
<name>A0A0S4LF02_9BACT</name>
<keyword evidence="2" id="KW-1185">Reference proteome</keyword>
<evidence type="ECO:0000313" key="2">
    <source>
        <dbReference type="Proteomes" id="UP000198736"/>
    </source>
</evidence>
<dbReference type="Proteomes" id="UP000198736">
    <property type="component" value="Unassembled WGS sequence"/>
</dbReference>
<protein>
    <submittedName>
        <fullName evidence="1">Uncharacterized protein</fullName>
    </submittedName>
</protein>
<proteinExistence type="predicted"/>
<sequence>MDTNYILDEIRGIAKAKVEGRTITLNPKHLIDQELKLASMKLNGAASRGPFPPLRQPHVPSAAPRHDRFFYTPFSEAVSKTLERTVSQIRETVGLLAFQPSPPFSASHEVR</sequence>
<accession>A0A0S4LF02</accession>
<dbReference type="EMBL" id="CZPZ01000014">
    <property type="protein sequence ID" value="CUS36183.1"/>
    <property type="molecule type" value="Genomic_DNA"/>
</dbReference>